<dbReference type="AlphaFoldDB" id="U9TNX4"/>
<organism evidence="1">
    <name type="scientific">Rhizophagus irregularis (strain DAOM 181602 / DAOM 197198 / MUCL 43194)</name>
    <name type="common">Arbuscular mycorrhizal fungus</name>
    <name type="synonym">Glomus intraradices</name>
    <dbReference type="NCBI Taxonomy" id="747089"/>
    <lineage>
        <taxon>Eukaryota</taxon>
        <taxon>Fungi</taxon>
        <taxon>Fungi incertae sedis</taxon>
        <taxon>Mucoromycota</taxon>
        <taxon>Glomeromycotina</taxon>
        <taxon>Glomeromycetes</taxon>
        <taxon>Glomerales</taxon>
        <taxon>Glomeraceae</taxon>
        <taxon>Rhizophagus</taxon>
    </lineage>
</organism>
<name>U9TNX4_RHIID</name>
<evidence type="ECO:0000313" key="1">
    <source>
        <dbReference type="EMBL" id="ESA09889.1"/>
    </source>
</evidence>
<dbReference type="HOGENOM" id="CLU_113418_0_0_1"/>
<evidence type="ECO:0008006" key="2">
    <source>
        <dbReference type="Google" id="ProtNLM"/>
    </source>
</evidence>
<dbReference type="VEuPathDB" id="FungiDB:RhiirFUN_008596"/>
<dbReference type="EMBL" id="KI287627">
    <property type="protein sequence ID" value="ESA09889.1"/>
    <property type="molecule type" value="Genomic_DNA"/>
</dbReference>
<protein>
    <recommendedName>
        <fullName evidence="2">HMG box domain-containing protein</fullName>
    </recommendedName>
</protein>
<proteinExistence type="predicted"/>
<gene>
    <name evidence="1" type="ORF">GLOINDRAFT_97572</name>
</gene>
<accession>U9TNX4</accession>
<reference evidence="1" key="1">
    <citation type="submission" date="2013-07" db="EMBL/GenBank/DDBJ databases">
        <title>The genome of an arbuscular mycorrhizal fungus provides insights into the evolution of the oldest plant symbiosis.</title>
        <authorList>
            <consortium name="DOE Joint Genome Institute"/>
            <person name="Tisserant E."/>
            <person name="Malbreil M."/>
            <person name="Kuo A."/>
            <person name="Kohler A."/>
            <person name="Symeonidi A."/>
            <person name="Balestrini R."/>
            <person name="Charron P."/>
            <person name="Duensing N."/>
            <person name="Frei-dit-Frey N."/>
            <person name="Gianinazzi-Pearson V."/>
            <person name="Gilbert B."/>
            <person name="Handa Y."/>
            <person name="Hijri M."/>
            <person name="Kaul R."/>
            <person name="Kawaguchi M."/>
            <person name="Krajinski F."/>
            <person name="Lammers P."/>
            <person name="Lapierre D."/>
            <person name="Masclaux F.G."/>
            <person name="Murat C."/>
            <person name="Morin E."/>
            <person name="Ndikumana S."/>
            <person name="Pagni M."/>
            <person name="Petitpierre D."/>
            <person name="Requena N."/>
            <person name="Rosikiewicz P."/>
            <person name="Riley R."/>
            <person name="Saito K."/>
            <person name="San Clemente H."/>
            <person name="Shapiro H."/>
            <person name="van Tuinen D."/>
            <person name="Becard G."/>
            <person name="Bonfante P."/>
            <person name="Paszkowski U."/>
            <person name="Shachar-Hill Y."/>
            <person name="Young J.P."/>
            <person name="Sanders I.R."/>
            <person name="Henrissat B."/>
            <person name="Rensing S.A."/>
            <person name="Grigoriev I.V."/>
            <person name="Corradi N."/>
            <person name="Roux C."/>
            <person name="Martin F."/>
        </authorList>
    </citation>
    <scope>NUCLEOTIDE SEQUENCE</scope>
    <source>
        <strain evidence="1">DAOM 197198</strain>
    </source>
</reference>
<sequence length="211" mass="24230">MIRLHYNQQVFSIQELADALVSRLDKNRIFPPFYYNQPNDFIVSTQQGHVVKSNCFFFCCKNVKEEANRFGNGNMRIVFKASGILWRNATVGEKKIYEDLYTDAKNACAQINANTQPANPPVVQAQIQAPDPFYDMVSNMYNTGFTFNTMESNEFPTILDEISPVSVIIIFRHIIQLTLFRISFWYNFIQVSRCTLRGVTLFGIAKHSTGL</sequence>